<reference evidence="1 2" key="1">
    <citation type="journal article" date="2018" name="Nat. Biotechnol.">
        <title>A standardized bacterial taxonomy based on genome phylogeny substantially revises the tree of life.</title>
        <authorList>
            <person name="Parks D.H."/>
            <person name="Chuvochina M."/>
            <person name="Waite D.W."/>
            <person name="Rinke C."/>
            <person name="Skarshewski A."/>
            <person name="Chaumeil P.A."/>
            <person name="Hugenholtz P."/>
        </authorList>
    </citation>
    <scope>NUCLEOTIDE SEQUENCE [LARGE SCALE GENOMIC DNA]</scope>
    <source>
        <strain evidence="1">UBA10045</strain>
    </source>
</reference>
<dbReference type="AlphaFoldDB" id="A0A3D3G288"/>
<dbReference type="EMBL" id="DPXL01000125">
    <property type="protein sequence ID" value="HCM31824.1"/>
    <property type="molecule type" value="Genomic_DNA"/>
</dbReference>
<protein>
    <submittedName>
        <fullName evidence="1">Uncharacterized protein</fullName>
    </submittedName>
</protein>
<comment type="caution">
    <text evidence="1">The sequence shown here is derived from an EMBL/GenBank/DDBJ whole genome shotgun (WGS) entry which is preliminary data.</text>
</comment>
<organism evidence="1 2">
    <name type="scientific">Acinetobacter radioresistens</name>
    <dbReference type="NCBI Taxonomy" id="40216"/>
    <lineage>
        <taxon>Bacteria</taxon>
        <taxon>Pseudomonadati</taxon>
        <taxon>Pseudomonadota</taxon>
        <taxon>Gammaproteobacteria</taxon>
        <taxon>Moraxellales</taxon>
        <taxon>Moraxellaceae</taxon>
        <taxon>Acinetobacter</taxon>
    </lineage>
</organism>
<name>A0A3D3G288_ACIRA</name>
<dbReference type="Proteomes" id="UP000262257">
    <property type="component" value="Unassembled WGS sequence"/>
</dbReference>
<evidence type="ECO:0000313" key="1">
    <source>
        <dbReference type="EMBL" id="HCM31824.1"/>
    </source>
</evidence>
<sequence>MSVPEQTPYKEYMGNGVTKNFALEFTCDSKQELKVFIDNVEPELSTWSLVGGSVVFTTAPASDSKIVLKRATKLERTTNYSSTNNSFRPEAINKDLDRVWLKLQELGVADMLLKIYVDRLHGEQKDYIDNKD</sequence>
<evidence type="ECO:0000313" key="2">
    <source>
        <dbReference type="Proteomes" id="UP000262257"/>
    </source>
</evidence>
<accession>A0A3D3G288</accession>
<proteinExistence type="predicted"/>
<gene>
    <name evidence="1" type="ORF">DIC32_10170</name>
</gene>